<evidence type="ECO:0000313" key="3">
    <source>
        <dbReference type="Proteomes" id="UP000281726"/>
    </source>
</evidence>
<dbReference type="EMBL" id="RBAK01000001">
    <property type="protein sequence ID" value="RKN50494.1"/>
    <property type="molecule type" value="Genomic_DNA"/>
</dbReference>
<dbReference type="GO" id="GO:0005524">
    <property type="term" value="F:ATP binding"/>
    <property type="evidence" value="ECO:0007669"/>
    <property type="project" value="TreeGrafter"/>
</dbReference>
<dbReference type="SUPFAM" id="SSF52540">
    <property type="entry name" value="P-loop containing nucleoside triphosphate hydrolases"/>
    <property type="match status" value="1"/>
</dbReference>
<feature type="region of interest" description="Disordered" evidence="1">
    <location>
        <begin position="32"/>
        <end position="60"/>
    </location>
</feature>
<protein>
    <recommendedName>
        <fullName evidence="4">CobQ/CobB/MinD/ParA nucleotide binding domain-containing protein</fullName>
    </recommendedName>
</protein>
<reference evidence="2 3" key="1">
    <citation type="journal article" date="2004" name="Syst. Appl. Microbiol.">
        <title>Cryptoendolithic actinomycetes from antarctic sandstone rock samples: Micromonospora endolithica sp. nov. and two isolates related to Micromonospora coerulea Jensen 1932.</title>
        <authorList>
            <person name="Hirsch P."/>
            <person name="Mevs U."/>
            <person name="Kroppenstedt R.M."/>
            <person name="Schumann P."/>
            <person name="Stackebrandt E."/>
        </authorList>
    </citation>
    <scope>NUCLEOTIDE SEQUENCE [LARGE SCALE GENOMIC DNA]</scope>
    <source>
        <strain evidence="2 3">JCM 12677</strain>
    </source>
</reference>
<dbReference type="Proteomes" id="UP000281726">
    <property type="component" value="Unassembled WGS sequence"/>
</dbReference>
<sequence>MVDVQVVTVTGDRPAAGYVVVAGQCCTASLRREADVSDPSTDPAGHLAGTGTSSEVTGAGERGRLAERATLASPAELDQAAGRGVSMDSVGPWWASDLARGPRVIPREFGGGSQAESLWLRASLLRRGCPLVSVSSADGGVGRSTLTAALGGVLALASPAPIVAVDVTARAWGGLGHRVVRGSAASAWDASVAETKLADPRVAEELMQRGPTGLRVLVGESKMSAQRRPPTWSEMFGVIGHLRSVYAMALLDLPAADNTPTWRALGWATVPVLVSRATVDALQHTMRLLAHLKAAGLDQVAESAVVVVMTTTHSTAREVRAVEQLARQAATHLVRVPFDPVLARPDPLDPRSLSKATRSALTEVAAAVVDRCPADLGPHEGASVA</sequence>
<dbReference type="Gene3D" id="3.40.50.300">
    <property type="entry name" value="P-loop containing nucleotide triphosphate hydrolases"/>
    <property type="match status" value="1"/>
</dbReference>
<gene>
    <name evidence="2" type="ORF">D7223_01490</name>
</gene>
<evidence type="ECO:0000256" key="1">
    <source>
        <dbReference type="SAM" id="MobiDB-lite"/>
    </source>
</evidence>
<dbReference type="AlphaFoldDB" id="A0A3A9ZRA5"/>
<keyword evidence="3" id="KW-1185">Reference proteome</keyword>
<dbReference type="InterPro" id="IPR050625">
    <property type="entry name" value="ParA/MinD_ATPase"/>
</dbReference>
<dbReference type="GO" id="GO:0051782">
    <property type="term" value="P:negative regulation of cell division"/>
    <property type="evidence" value="ECO:0007669"/>
    <property type="project" value="TreeGrafter"/>
</dbReference>
<accession>A0A3A9ZRA5</accession>
<dbReference type="PANTHER" id="PTHR43384">
    <property type="entry name" value="SEPTUM SITE-DETERMINING PROTEIN MIND HOMOLOG, CHLOROPLASTIC-RELATED"/>
    <property type="match status" value="1"/>
</dbReference>
<organism evidence="2 3">
    <name type="scientific">Micromonospora endolithica</name>
    <dbReference type="NCBI Taxonomy" id="230091"/>
    <lineage>
        <taxon>Bacteria</taxon>
        <taxon>Bacillati</taxon>
        <taxon>Actinomycetota</taxon>
        <taxon>Actinomycetes</taxon>
        <taxon>Micromonosporales</taxon>
        <taxon>Micromonosporaceae</taxon>
        <taxon>Micromonospora</taxon>
    </lineage>
</organism>
<dbReference type="GO" id="GO:0016887">
    <property type="term" value="F:ATP hydrolysis activity"/>
    <property type="evidence" value="ECO:0007669"/>
    <property type="project" value="TreeGrafter"/>
</dbReference>
<evidence type="ECO:0008006" key="4">
    <source>
        <dbReference type="Google" id="ProtNLM"/>
    </source>
</evidence>
<dbReference type="GO" id="GO:0005829">
    <property type="term" value="C:cytosol"/>
    <property type="evidence" value="ECO:0007669"/>
    <property type="project" value="TreeGrafter"/>
</dbReference>
<dbReference type="InterPro" id="IPR027417">
    <property type="entry name" value="P-loop_NTPase"/>
</dbReference>
<name>A0A3A9ZRA5_9ACTN</name>
<dbReference type="PANTHER" id="PTHR43384:SF14">
    <property type="entry name" value="ESX-1 SECRETION-ASSOCIATED PROTEIN ESPI"/>
    <property type="match status" value="1"/>
</dbReference>
<dbReference type="GO" id="GO:0009898">
    <property type="term" value="C:cytoplasmic side of plasma membrane"/>
    <property type="evidence" value="ECO:0007669"/>
    <property type="project" value="TreeGrafter"/>
</dbReference>
<evidence type="ECO:0000313" key="2">
    <source>
        <dbReference type="EMBL" id="RKN50494.1"/>
    </source>
</evidence>
<proteinExistence type="predicted"/>
<comment type="caution">
    <text evidence="2">The sequence shown here is derived from an EMBL/GenBank/DDBJ whole genome shotgun (WGS) entry which is preliminary data.</text>
</comment>